<evidence type="ECO:0000313" key="2">
    <source>
        <dbReference type="Proteomes" id="UP000319438"/>
    </source>
</evidence>
<reference evidence="1" key="1">
    <citation type="journal article" date="2015" name="Genome Announc.">
        <title>Complete Genome Sequence of a New Member of the Marseilleviridae Recovered from the Brackish Submarine Spring in the Cassis Port-Miou Calanque, France.</title>
        <authorList>
            <person name="Doutre G."/>
            <person name="Arfib B."/>
            <person name="Rochette P."/>
            <person name="Claverie J.M."/>
            <person name="Bonin P."/>
            <person name="Abergel C."/>
        </authorList>
    </citation>
    <scope>NUCLEOTIDE SEQUENCE [LARGE SCALE GENOMIC DNA]</scope>
    <source>
        <strain evidence="1">1</strain>
    </source>
</reference>
<sequence>MAEQEIRIFVRKYPEIFGWYSELEGKNPLVTVMVPEKDKNIPPSYFSETLKKDVRVVQEVSAPIIPY</sequence>
<dbReference type="Proteomes" id="UP000319438">
    <property type="component" value="Segment"/>
</dbReference>
<gene>
    <name evidence="1" type="ORF">PMV_054</name>
</gene>
<accession>A0A0N7G2C6</accession>
<organism evidence="1 2">
    <name type="scientific">Port-miou virus</name>
    <dbReference type="NCBI Taxonomy" id="1733873"/>
    <lineage>
        <taxon>Viruses</taxon>
        <taxon>Varidnaviria</taxon>
        <taxon>Bamfordvirae</taxon>
        <taxon>Nucleocytoviricota</taxon>
        <taxon>Megaviricetes</taxon>
        <taxon>Pimascovirales</taxon>
        <taxon>Pimascovirales incertae sedis</taxon>
        <taxon>Marseilleviridae</taxon>
        <taxon>Losannavirus</taxon>
        <taxon>Losannavirus lausannense</taxon>
        <taxon>Lausannevirus</taxon>
    </lineage>
</organism>
<evidence type="ECO:0000313" key="1">
    <source>
        <dbReference type="EMBL" id="ALH06752.1"/>
    </source>
</evidence>
<name>A0A0N7G2C6_9VIRU</name>
<proteinExistence type="predicted"/>
<protein>
    <submittedName>
        <fullName evidence="1">Uncharacterized protein</fullName>
    </submittedName>
</protein>
<dbReference type="EMBL" id="KT428292">
    <property type="protein sequence ID" value="ALH06752.1"/>
    <property type="molecule type" value="Genomic_DNA"/>
</dbReference>